<dbReference type="AlphaFoldDB" id="A0AA41YKW7"/>
<keyword evidence="2" id="KW-0378">Hydrolase</keyword>
<reference evidence="8" key="2">
    <citation type="submission" date="2022-10" db="EMBL/GenBank/DDBJ databases">
        <authorList>
            <person name="Trinh H.N."/>
        </authorList>
    </citation>
    <scope>NUCLEOTIDE SEQUENCE</scope>
    <source>
        <strain evidence="8">RN2-1</strain>
    </source>
</reference>
<evidence type="ECO:0000256" key="4">
    <source>
        <dbReference type="ARBA" id="ARBA00034320"/>
    </source>
</evidence>
<organism evidence="8 9">
    <name type="scientific">Limobrevibacterium gyesilva</name>
    <dbReference type="NCBI Taxonomy" id="2991712"/>
    <lineage>
        <taxon>Bacteria</taxon>
        <taxon>Pseudomonadati</taxon>
        <taxon>Pseudomonadota</taxon>
        <taxon>Alphaproteobacteria</taxon>
        <taxon>Acetobacterales</taxon>
        <taxon>Acetobacteraceae</taxon>
        <taxon>Limobrevibacterium</taxon>
    </lineage>
</organism>
<evidence type="ECO:0000256" key="3">
    <source>
        <dbReference type="ARBA" id="ARBA00023186"/>
    </source>
</evidence>
<dbReference type="SMART" id="SM00833">
    <property type="entry name" value="CobW_C"/>
    <property type="match status" value="1"/>
</dbReference>
<dbReference type="SUPFAM" id="SSF90002">
    <property type="entry name" value="Hypothetical protein YjiA, C-terminal domain"/>
    <property type="match status" value="1"/>
</dbReference>
<gene>
    <name evidence="8" type="ORF">OL599_06705</name>
</gene>
<dbReference type="EMBL" id="JAPDNT010000003">
    <property type="protein sequence ID" value="MCW3474266.1"/>
    <property type="molecule type" value="Genomic_DNA"/>
</dbReference>
<dbReference type="GO" id="GO:0005737">
    <property type="term" value="C:cytoplasm"/>
    <property type="evidence" value="ECO:0007669"/>
    <property type="project" value="TreeGrafter"/>
</dbReference>
<dbReference type="InterPro" id="IPR036627">
    <property type="entry name" value="CobW-likC_sf"/>
</dbReference>
<evidence type="ECO:0000259" key="7">
    <source>
        <dbReference type="SMART" id="SM00833"/>
    </source>
</evidence>
<evidence type="ECO:0000256" key="2">
    <source>
        <dbReference type="ARBA" id="ARBA00022801"/>
    </source>
</evidence>
<evidence type="ECO:0000313" key="9">
    <source>
        <dbReference type="Proteomes" id="UP001165679"/>
    </source>
</evidence>
<name>A0AA41YKW7_9PROT</name>
<keyword evidence="9" id="KW-1185">Reference proteome</keyword>
<comment type="catalytic activity">
    <reaction evidence="6">
        <text>GTP + H2O = GDP + phosphate + H(+)</text>
        <dbReference type="Rhea" id="RHEA:19669"/>
        <dbReference type="ChEBI" id="CHEBI:15377"/>
        <dbReference type="ChEBI" id="CHEBI:15378"/>
        <dbReference type="ChEBI" id="CHEBI:37565"/>
        <dbReference type="ChEBI" id="CHEBI:43474"/>
        <dbReference type="ChEBI" id="CHEBI:58189"/>
    </reaction>
    <physiologicalReaction direction="left-to-right" evidence="6">
        <dbReference type="Rhea" id="RHEA:19670"/>
    </physiologicalReaction>
</comment>
<comment type="caution">
    <text evidence="8">The sequence shown here is derived from an EMBL/GenBank/DDBJ whole genome shotgun (WGS) entry which is preliminary data.</text>
</comment>
<dbReference type="GO" id="GO:0016787">
    <property type="term" value="F:hydrolase activity"/>
    <property type="evidence" value="ECO:0007669"/>
    <property type="project" value="UniProtKB-KW"/>
</dbReference>
<dbReference type="Gene3D" id="3.40.50.300">
    <property type="entry name" value="P-loop containing nucleotide triphosphate hydrolases"/>
    <property type="match status" value="1"/>
</dbReference>
<dbReference type="InterPro" id="IPR051316">
    <property type="entry name" value="Zinc-reg_GTPase_activator"/>
</dbReference>
<comment type="function">
    <text evidence="5">Zinc chaperone that directly transfers zinc cofactor to target proteins, thereby activating them. Zinc is transferred from the CXCC motif in the GTPase domain to the zinc binding site in target proteins in a process requiring GTP hydrolysis.</text>
</comment>
<evidence type="ECO:0000256" key="6">
    <source>
        <dbReference type="ARBA" id="ARBA00049117"/>
    </source>
</evidence>
<protein>
    <submittedName>
        <fullName evidence="8">GTP-binding protein</fullName>
    </submittedName>
</protein>
<dbReference type="InterPro" id="IPR003495">
    <property type="entry name" value="CobW/HypB/UreG_nucleotide-bd"/>
</dbReference>
<evidence type="ECO:0000256" key="5">
    <source>
        <dbReference type="ARBA" id="ARBA00045658"/>
    </source>
</evidence>
<dbReference type="InterPro" id="IPR011629">
    <property type="entry name" value="CobW-like_C"/>
</dbReference>
<dbReference type="Gene3D" id="3.30.1220.10">
    <property type="entry name" value="CobW-like, C-terminal domain"/>
    <property type="match status" value="1"/>
</dbReference>
<evidence type="ECO:0000256" key="1">
    <source>
        <dbReference type="ARBA" id="ARBA00022741"/>
    </source>
</evidence>
<dbReference type="Pfam" id="PF02492">
    <property type="entry name" value="cobW"/>
    <property type="match status" value="1"/>
</dbReference>
<keyword evidence="1" id="KW-0547">Nucleotide-binding</keyword>
<dbReference type="GO" id="GO:0000166">
    <property type="term" value="F:nucleotide binding"/>
    <property type="evidence" value="ECO:0007669"/>
    <property type="project" value="UniProtKB-KW"/>
</dbReference>
<accession>A0AA41YKW7</accession>
<dbReference type="Proteomes" id="UP001165679">
    <property type="component" value="Unassembled WGS sequence"/>
</dbReference>
<dbReference type="CDD" id="cd03112">
    <property type="entry name" value="CobW-like"/>
    <property type="match status" value="1"/>
</dbReference>
<evidence type="ECO:0000313" key="8">
    <source>
        <dbReference type="EMBL" id="MCW3474266.1"/>
    </source>
</evidence>
<keyword evidence="3" id="KW-0143">Chaperone</keyword>
<dbReference type="PANTHER" id="PTHR13748:SF62">
    <property type="entry name" value="COBW DOMAIN-CONTAINING PROTEIN"/>
    <property type="match status" value="1"/>
</dbReference>
<sequence>MRPSPAPAAPIPVAVVTGFLGSGKTTLIGRVLRDPRYARTAVIVNEFGEIGLDHDLIATGTETLLQLTTGCLCCAVRTDLVDTLLTLDRQRRDGAIAFDRVLIETSGLADPAPILHALMTDPAMAGAFAIASVVTLVDALLGAATLRRHPEARRQVALADRIVLTKTDLAPVPPELRAVIAGLNATAPVEAGAPPPAALFAAVPRLPADPVTPAARHSAGITTALVLRTTPVPALALTLLLEALAEHCGPRLLRLKGLVDIVEMPGRPAVVHGVQHVFAPVAFLDRWPSDDRRTRIVVIGERLPRHFPARLLDAIAAEVSEAVAAAGADGAGAEPQGQ</sequence>
<feature type="domain" description="CobW C-terminal" evidence="7">
    <location>
        <begin position="221"/>
        <end position="316"/>
    </location>
</feature>
<proteinExistence type="inferred from homology"/>
<dbReference type="Pfam" id="PF07683">
    <property type="entry name" value="CobW_C"/>
    <property type="match status" value="1"/>
</dbReference>
<dbReference type="InterPro" id="IPR027417">
    <property type="entry name" value="P-loop_NTPase"/>
</dbReference>
<comment type="similarity">
    <text evidence="4">Belongs to the SIMIBI class G3E GTPase family. ZNG1 subfamily.</text>
</comment>
<reference evidence="8" key="1">
    <citation type="submission" date="2022-09" db="EMBL/GenBank/DDBJ databases">
        <title>Rhodovastum sp. nov. RN2-1 isolated from soil in Seongnam, South Korea.</title>
        <authorList>
            <person name="Le N.T."/>
        </authorList>
    </citation>
    <scope>NUCLEOTIDE SEQUENCE</scope>
    <source>
        <strain evidence="8">RN2-1</strain>
    </source>
</reference>
<dbReference type="SUPFAM" id="SSF52540">
    <property type="entry name" value="P-loop containing nucleoside triphosphate hydrolases"/>
    <property type="match status" value="1"/>
</dbReference>
<dbReference type="PANTHER" id="PTHR13748">
    <property type="entry name" value="COBW-RELATED"/>
    <property type="match status" value="1"/>
</dbReference>